<sequence>MDGSCTLREKRCVMTSVRHLAWKIRDRACADERGSAIVEFIFASTVLLIPMVYLILAAGQLQGGSYAVVGAADHAAKVFAVAQTPAQARSDAHAVVRRTMASFGYANARTSISCDKECLSPGSVVTIRVELDVPLPFVSDWVEASAFTVDSSASQRTDRFG</sequence>
<feature type="transmembrane region" description="Helical" evidence="1">
    <location>
        <begin position="36"/>
        <end position="56"/>
    </location>
</feature>
<protein>
    <submittedName>
        <fullName evidence="2">Conserved hypothetical membrane protein</fullName>
    </submittedName>
</protein>
<gene>
    <name evidence="2" type="ordered locus">AARI_12150</name>
</gene>
<accession>A0ABP1U1X7</accession>
<name>A0ABP1U1X7_GLUAR</name>
<keyword evidence="1" id="KW-0812">Transmembrane</keyword>
<reference evidence="3" key="1">
    <citation type="journal article" date="2010" name="PLoS ONE">
        <title>The Arthrobacter arilaitensis Re117 genome sequence reveals its genetic adaptation to the surface of cheese.</title>
        <authorList>
            <person name="Monnet C."/>
            <person name="Loux V."/>
            <person name="Gibrat J.F."/>
            <person name="Spinnler E."/>
            <person name="Barbe V."/>
            <person name="Vacherie B."/>
            <person name="Gavory F."/>
            <person name="Gourbeyre E."/>
            <person name="Siguier P."/>
            <person name="Chandler M."/>
            <person name="Elleuch R."/>
            <person name="Irlinger F."/>
            <person name="Vallaeys T."/>
        </authorList>
    </citation>
    <scope>NUCLEOTIDE SEQUENCE</scope>
    <source>
        <strain evidence="3">DSM 16368 / CIP 108037 / IAM 15318 / JCM 13566 / Re117</strain>
    </source>
</reference>
<keyword evidence="3" id="KW-1185">Reference proteome</keyword>
<evidence type="ECO:0000256" key="1">
    <source>
        <dbReference type="SAM" id="Phobius"/>
    </source>
</evidence>
<dbReference type="Proteomes" id="UP000006878">
    <property type="component" value="Chromosome"/>
</dbReference>
<proteinExistence type="predicted"/>
<reference evidence="3" key="2">
    <citation type="submission" date="2010-07" db="EMBL/GenBank/DDBJ databases">
        <title>Complete genome sequence of Arthrobacter arilaitensis (strain DSM 16368 / CIP 108037 / JCM 13566 / Re117).</title>
        <authorList>
            <person name="Genoscope."/>
        </authorList>
    </citation>
    <scope>NUCLEOTIDE SEQUENCE [LARGE SCALE GENOMIC DNA]</scope>
    <source>
        <strain evidence="3">DSM 16368 / CIP 108037 / IAM 15318 / JCM 13566 / Re117</strain>
    </source>
</reference>
<keyword evidence="1" id="KW-1133">Transmembrane helix</keyword>
<keyword evidence="1" id="KW-0472">Membrane</keyword>
<dbReference type="EMBL" id="FQ311875">
    <property type="protein sequence ID" value="CBT75424.1"/>
    <property type="molecule type" value="Genomic_DNA"/>
</dbReference>
<evidence type="ECO:0000313" key="2">
    <source>
        <dbReference type="EMBL" id="CBT75424.1"/>
    </source>
</evidence>
<evidence type="ECO:0000313" key="3">
    <source>
        <dbReference type="Proteomes" id="UP000006878"/>
    </source>
</evidence>
<organism evidence="2 3">
    <name type="scientific">Glutamicibacter arilaitensis (strain DSM 16368 / CIP 108037 / IAM 15318 / JCM 13566 / NCIMB 14258 / Re117)</name>
    <name type="common">Arthrobacter arilaitensis</name>
    <dbReference type="NCBI Taxonomy" id="861360"/>
    <lineage>
        <taxon>Bacteria</taxon>
        <taxon>Bacillati</taxon>
        <taxon>Actinomycetota</taxon>
        <taxon>Actinomycetes</taxon>
        <taxon>Micrococcales</taxon>
        <taxon>Micrococcaceae</taxon>
        <taxon>Glutamicibacter</taxon>
    </lineage>
</organism>